<dbReference type="AlphaFoldDB" id="D3SW71"/>
<accession>D3SW71</accession>
<dbReference type="GO" id="GO:0005524">
    <property type="term" value="F:ATP binding"/>
    <property type="evidence" value="ECO:0007669"/>
    <property type="project" value="UniProtKB-KW"/>
</dbReference>
<evidence type="ECO:0000313" key="9">
    <source>
        <dbReference type="Proteomes" id="UP000011543"/>
    </source>
</evidence>
<dbReference type="PaxDb" id="547559-Nmag_2165"/>
<evidence type="ECO:0000313" key="7">
    <source>
        <dbReference type="EMBL" id="ELY29855.1"/>
    </source>
</evidence>
<dbReference type="InterPro" id="IPR003439">
    <property type="entry name" value="ABC_transporter-like_ATP-bd"/>
</dbReference>
<keyword evidence="3" id="KW-0547">Nucleotide-binding</keyword>
<reference evidence="6 8" key="2">
    <citation type="journal article" date="2012" name="BMC Genomics">
        <title>A comparative genomics perspective on the genetic content of the alkaliphilic haloarchaeon Natrialba magadii ATCC 43099T.</title>
        <authorList>
            <person name="Siddaramappa S."/>
            <person name="Challacombe J.F."/>
            <person name="Decastro R.E."/>
            <person name="Pfeiffer F."/>
            <person name="Sastre D.E."/>
            <person name="Gimenez M.I."/>
            <person name="Paggi R.A."/>
            <person name="Detter J.C."/>
            <person name="Davenport K.W."/>
            <person name="Goodwin L.A."/>
            <person name="Kyrpides N."/>
            <person name="Tapia R."/>
            <person name="Pitluck S."/>
            <person name="Lucas S."/>
            <person name="Woyke T."/>
            <person name="Maupin-Furlow J.A."/>
        </authorList>
    </citation>
    <scope>NUCLEOTIDE SEQUENCE [LARGE SCALE GENOMIC DNA]</scope>
    <source>
        <strain evidence="6">ATCC 43099</strain>
        <strain evidence="8">ATCC 43099 / DSM 3394 / CCM 3739 / CIP 104546 / IAM 13178 / JCM 8861 / NBRC 102185 / NCIMB 2190 / MS3</strain>
    </source>
</reference>
<keyword evidence="2" id="KW-0813">Transport</keyword>
<dbReference type="SUPFAM" id="SSF52540">
    <property type="entry name" value="P-loop containing nucleoside triphosphate hydrolases"/>
    <property type="match status" value="1"/>
</dbReference>
<dbReference type="Proteomes" id="UP000001879">
    <property type="component" value="Chromosome"/>
</dbReference>
<dbReference type="GO" id="GO:0016887">
    <property type="term" value="F:ATP hydrolysis activity"/>
    <property type="evidence" value="ECO:0007669"/>
    <property type="project" value="InterPro"/>
</dbReference>
<dbReference type="PANTHER" id="PTHR43335:SF4">
    <property type="entry name" value="ABC TRANSPORTER, ATP-BINDING PROTEIN"/>
    <property type="match status" value="1"/>
</dbReference>
<gene>
    <name evidence="6" type="ordered locus">Nmag_2165</name>
    <name evidence="7" type="ORF">C500_09594</name>
</gene>
<dbReference type="PATRIC" id="fig|547559.17.peg.1890"/>
<name>D3SW71_NATMM</name>
<proteinExistence type="inferred from homology"/>
<dbReference type="SMART" id="SM00382">
    <property type="entry name" value="AAA"/>
    <property type="match status" value="1"/>
</dbReference>
<organism evidence="6 8">
    <name type="scientific">Natrialba magadii (strain ATCC 43099 / DSM 3394 / CCM 3739 / CIP 104546 / IAM 13178 / JCM 8861 / NBRC 102185 / NCIMB 2190 / MS3)</name>
    <name type="common">Natronobacterium magadii</name>
    <dbReference type="NCBI Taxonomy" id="547559"/>
    <lineage>
        <taxon>Archaea</taxon>
        <taxon>Methanobacteriati</taxon>
        <taxon>Methanobacteriota</taxon>
        <taxon>Stenosarchaea group</taxon>
        <taxon>Halobacteria</taxon>
        <taxon>Halobacteriales</taxon>
        <taxon>Natrialbaceae</taxon>
        <taxon>Natrialba</taxon>
    </lineage>
</organism>
<sequence length="308" mass="33027">MTDDTPAIEFDSVTRTFGHITALSDLSLEVRPGERYGFLGPNGAGKTTAIGLLLNFLRPTDGAVRVFGQDVQANELAVKSRTGALPQGFTPYSNLTGYEHLEFACSVRGVDTDPEDVLERVGLLDAAEQKADGYSQGMVRRLGFAMALVGEPDLLILDEPIAGLDPSGAARIRELIREQNERGATVFVSSHQLAQVETICDRVGIISEGTMVAEASVSELQARIDGGPRLVITLTNEPVSVPDAVMPVEGVEDAWIDESRVIVSCESAGVRTDVLVALEEAGIDVIDFETERASLEDVFATYADTENV</sequence>
<keyword evidence="8" id="KW-1185">Reference proteome</keyword>
<dbReference type="OrthoDB" id="87732at2157"/>
<dbReference type="InterPro" id="IPR027417">
    <property type="entry name" value="P-loop_NTPase"/>
</dbReference>
<dbReference type="KEGG" id="nmg:Nmag_2165"/>
<dbReference type="PROSITE" id="PS50893">
    <property type="entry name" value="ABC_TRANSPORTER_2"/>
    <property type="match status" value="1"/>
</dbReference>
<evidence type="ECO:0000256" key="2">
    <source>
        <dbReference type="ARBA" id="ARBA00022448"/>
    </source>
</evidence>
<reference evidence="6" key="4">
    <citation type="submission" date="2016-09" db="EMBL/GenBank/DDBJ databases">
        <authorList>
            <person name="Pfeiffer F."/>
        </authorList>
    </citation>
    <scope>NUCLEOTIDE SEQUENCE</scope>
    <source>
        <strain evidence="6">ATCC 43099</strain>
    </source>
</reference>
<protein>
    <submittedName>
        <fullName evidence="7">ABC transporter</fullName>
    </submittedName>
    <submittedName>
        <fullName evidence="6">ABC-type transport system ATP-binding protein</fullName>
    </submittedName>
</protein>
<dbReference type="GeneID" id="8825010"/>
<comment type="similarity">
    <text evidence="1">Belongs to the ABC transporter superfamily.</text>
</comment>
<dbReference type="Pfam" id="PF00005">
    <property type="entry name" value="ABC_tran"/>
    <property type="match status" value="1"/>
</dbReference>
<dbReference type="HOGENOM" id="CLU_000604_1_2_2"/>
<dbReference type="EMBL" id="CP001932">
    <property type="protein sequence ID" value="ADD05732.1"/>
    <property type="molecule type" value="Genomic_DNA"/>
</dbReference>
<dbReference type="CDD" id="cd03230">
    <property type="entry name" value="ABC_DR_subfamily_A"/>
    <property type="match status" value="1"/>
</dbReference>
<evidence type="ECO:0000256" key="1">
    <source>
        <dbReference type="ARBA" id="ARBA00005417"/>
    </source>
</evidence>
<reference evidence="8" key="1">
    <citation type="submission" date="2010-02" db="EMBL/GenBank/DDBJ databases">
        <title>Complete sequence of chromosome of Natrialba magadii ATCC 43099.</title>
        <authorList>
            <consortium name="US DOE Joint Genome Institute"/>
            <person name="Lucas S."/>
            <person name="Copeland A."/>
            <person name="Lapidus A."/>
            <person name="Cheng J.-F."/>
            <person name="Bruce D."/>
            <person name="Goodwin L."/>
            <person name="Pitluck S."/>
            <person name="Davenport K."/>
            <person name="Saunders E."/>
            <person name="Detter J.C."/>
            <person name="Han C."/>
            <person name="Tapia R."/>
            <person name="Land M."/>
            <person name="Hauser L."/>
            <person name="Kyrpides N."/>
            <person name="Mikhailova N."/>
            <person name="De Castro R.E."/>
            <person name="Maupin-Furlow J.A."/>
            <person name="Woyke T."/>
        </authorList>
    </citation>
    <scope>NUCLEOTIDE SEQUENCE [LARGE SCALE GENOMIC DNA]</scope>
    <source>
        <strain evidence="8">ATCC 43099 / DSM 3394 / CCM 3739 / CIP 104546 / IAM 13178 / JCM 8861 / NBRC 102185 / NCIMB 2190 / MS3</strain>
    </source>
</reference>
<dbReference type="Gene3D" id="3.40.50.300">
    <property type="entry name" value="P-loop containing nucleotide triphosphate hydrolases"/>
    <property type="match status" value="1"/>
</dbReference>
<dbReference type="RefSeq" id="WP_004267294.1">
    <property type="nucleotide sequence ID" value="NC_013922.1"/>
</dbReference>
<dbReference type="InterPro" id="IPR003593">
    <property type="entry name" value="AAA+_ATPase"/>
</dbReference>
<reference evidence="7 9" key="3">
    <citation type="journal article" date="2014" name="PLoS Genet.">
        <title>Phylogenetically driven sequencing of extremely halophilic archaea reveals strategies for static and dynamic osmo-response.</title>
        <authorList>
            <person name="Becker E.A."/>
            <person name="Seitzer P.M."/>
            <person name="Tritt A."/>
            <person name="Larsen D."/>
            <person name="Krusor M."/>
            <person name="Yao A.I."/>
            <person name="Wu D."/>
            <person name="Madern D."/>
            <person name="Eisen J.A."/>
            <person name="Darling A.E."/>
            <person name="Facciotti M.T."/>
        </authorList>
    </citation>
    <scope>NUCLEOTIDE SEQUENCE [LARGE SCALE GENOMIC DNA]</scope>
    <source>
        <strain evidence="9">ATCC 43099 / DSM 3394 / CCM 3739 / CIP 104546 / IAM 13178 / JCM 8861 / NBRC 102185 / NCIMB 2190 / MS3</strain>
        <strain evidence="7">MS-3</strain>
    </source>
</reference>
<evidence type="ECO:0000259" key="5">
    <source>
        <dbReference type="PROSITE" id="PS50893"/>
    </source>
</evidence>
<dbReference type="STRING" id="547559.Nmag_2165"/>
<evidence type="ECO:0000256" key="3">
    <source>
        <dbReference type="ARBA" id="ARBA00022741"/>
    </source>
</evidence>
<feature type="domain" description="ABC transporter" evidence="5">
    <location>
        <begin position="8"/>
        <end position="233"/>
    </location>
</feature>
<dbReference type="eggNOG" id="arCOG02021">
    <property type="taxonomic scope" value="Archaea"/>
</dbReference>
<dbReference type="eggNOG" id="arCOG00194">
    <property type="taxonomic scope" value="Archaea"/>
</dbReference>
<evidence type="ECO:0000313" key="6">
    <source>
        <dbReference type="EMBL" id="ADD05732.1"/>
    </source>
</evidence>
<evidence type="ECO:0000256" key="4">
    <source>
        <dbReference type="ARBA" id="ARBA00022840"/>
    </source>
</evidence>
<dbReference type="EMBL" id="AOHS01000034">
    <property type="protein sequence ID" value="ELY29855.1"/>
    <property type="molecule type" value="Genomic_DNA"/>
</dbReference>
<evidence type="ECO:0000313" key="8">
    <source>
        <dbReference type="Proteomes" id="UP000001879"/>
    </source>
</evidence>
<keyword evidence="4 6" id="KW-0067">ATP-binding</keyword>
<dbReference type="PANTHER" id="PTHR43335">
    <property type="entry name" value="ABC TRANSPORTER, ATP-BINDING PROTEIN"/>
    <property type="match status" value="1"/>
</dbReference>
<dbReference type="Proteomes" id="UP000011543">
    <property type="component" value="Unassembled WGS sequence"/>
</dbReference>